<accession>A0A654B0X1</accession>
<organism evidence="1 2">
    <name type="scientific">Sphingobacterium multivorum</name>
    <dbReference type="NCBI Taxonomy" id="28454"/>
    <lineage>
        <taxon>Bacteria</taxon>
        <taxon>Pseudomonadati</taxon>
        <taxon>Bacteroidota</taxon>
        <taxon>Sphingobacteriia</taxon>
        <taxon>Sphingobacteriales</taxon>
        <taxon>Sphingobacteriaceae</taxon>
        <taxon>Sphingobacterium</taxon>
    </lineage>
</organism>
<evidence type="ECO:0000313" key="2">
    <source>
        <dbReference type="Proteomes" id="UP000432350"/>
    </source>
</evidence>
<proteinExistence type="predicted"/>
<name>A0A654B0X1_SPHMU</name>
<dbReference type="AlphaFoldDB" id="A0A654B0X1"/>
<sequence length="58" mass="6839">MGLKKITIVLYHKKNFIFLKEPYNNCDENIIAYFCTACLCPIFIESTRKSYRRSSLSI</sequence>
<dbReference type="EMBL" id="CABWMV010000007">
    <property type="protein sequence ID" value="VXC72838.1"/>
    <property type="molecule type" value="Genomic_DNA"/>
</dbReference>
<protein>
    <submittedName>
        <fullName evidence="1">Uncharacterized protein</fullName>
    </submittedName>
</protein>
<reference evidence="1 2" key="1">
    <citation type="submission" date="2019-10" db="EMBL/GenBank/DDBJ databases">
        <authorList>
            <person name="Karimi E."/>
        </authorList>
    </citation>
    <scope>NUCLEOTIDE SEQUENCE [LARGE SCALE GENOMIC DNA]</scope>
    <source>
        <strain evidence="1">Sphingobacterium sp. 8BC</strain>
    </source>
</reference>
<dbReference type="Proteomes" id="UP000432350">
    <property type="component" value="Unassembled WGS sequence"/>
</dbReference>
<evidence type="ECO:0000313" key="1">
    <source>
        <dbReference type="EMBL" id="VXC72838.1"/>
    </source>
</evidence>
<gene>
    <name evidence="1" type="ORF">SPHINGO8BC_150687</name>
</gene>